<dbReference type="PANTHER" id="PTHR11365:SF23">
    <property type="entry name" value="HYPOTHETICAL 5-OXOPROLINASE (EUROFUNG)-RELATED"/>
    <property type="match status" value="1"/>
</dbReference>
<dbReference type="PATRIC" id="fig|1618674.3.peg.286"/>
<dbReference type="PANTHER" id="PTHR11365">
    <property type="entry name" value="5-OXOPROLINASE RELATED"/>
    <property type="match status" value="1"/>
</dbReference>
<dbReference type="GO" id="GO:0006749">
    <property type="term" value="P:glutathione metabolic process"/>
    <property type="evidence" value="ECO:0007669"/>
    <property type="project" value="TreeGrafter"/>
</dbReference>
<dbReference type="InterPro" id="IPR003692">
    <property type="entry name" value="Hydantoinase_B"/>
</dbReference>
<gene>
    <name evidence="2" type="ORF">UY70_C0008G0034</name>
</gene>
<evidence type="ECO:0000313" key="3">
    <source>
        <dbReference type="Proteomes" id="UP000034185"/>
    </source>
</evidence>
<organism evidence="2 3">
    <name type="scientific">Candidatus Kaiserbacteria bacterium GW2011_GWB1_52_6</name>
    <dbReference type="NCBI Taxonomy" id="1618674"/>
    <lineage>
        <taxon>Bacteria</taxon>
        <taxon>Candidatus Kaiseribacteriota</taxon>
    </lineage>
</organism>
<feature type="domain" description="Hydantoinase B/oxoprolinase" evidence="1">
    <location>
        <begin position="12"/>
        <end position="541"/>
    </location>
</feature>
<dbReference type="GO" id="GO:0005829">
    <property type="term" value="C:cytosol"/>
    <property type="evidence" value="ECO:0007669"/>
    <property type="project" value="TreeGrafter"/>
</dbReference>
<dbReference type="Proteomes" id="UP000034185">
    <property type="component" value="Unassembled WGS sequence"/>
</dbReference>
<dbReference type="Pfam" id="PF02538">
    <property type="entry name" value="Hydantoinase_B"/>
    <property type="match status" value="1"/>
</dbReference>
<accession>A0A0G1XAA3</accession>
<dbReference type="AlphaFoldDB" id="A0A0G1XAA3"/>
<name>A0A0G1XAA3_9BACT</name>
<dbReference type="InterPro" id="IPR045079">
    <property type="entry name" value="Oxoprolinase-like"/>
</dbReference>
<protein>
    <submittedName>
        <fullName evidence="2">Hydantoinase B/oxoprolinase</fullName>
    </submittedName>
</protein>
<evidence type="ECO:0000259" key="1">
    <source>
        <dbReference type="Pfam" id="PF02538"/>
    </source>
</evidence>
<sequence>MIKKKRPEKKIDIIEMAIIANRFDGIVREMSNTLLRAARSTVISSCRDFSCCIVTSDHELVASGEGLPVHIFGAHLQTKHLAKIHAKDTAPGDAYLDNDPYGGNSHPADHAIIVPVFINGEILFYGVVKAHMADIGNSIPSSYSPRARDVYEEGSLTFPAVRIQRAYKNEDDIIRMCRARIRVPEQWYGDYLATLGAARIAEKRLTELCAKYGRKKTQQFLKEWFDHSERRMADAIRALPKARVVNTGASDPLENILPKGLTLKVILDIDPKRGIIRADLRNNPPSVECGLNVSRAAAMSSVSAGIFNNLHNVPRNAGSFRRLVFSFAENCVIGSPLFPHSCSTATTNLAERLVNITQSAFAQLGDGFGLAEGGTGLGAGQAVVSGIDHRYKKRYVNRIMISNNGGPATPTSDGWINYGMPIISGLMYRDSVEIDELKHPFLIERVGIVRDSAGAGEFRGAPAQEIVYATRKNPMTVVIPCDGHFAPPRGVRGGKNGAAGTTFKYNRLGKEKRLPNVTTVILKKGEFIRGRDGSGGGYGNPLRRDPKRVLNDVREGIESVKKASKVYGVAFSGSIDTDDLIVDTVATNSLRTSLLRRKSR</sequence>
<evidence type="ECO:0000313" key="2">
    <source>
        <dbReference type="EMBL" id="KKW27755.1"/>
    </source>
</evidence>
<reference evidence="2 3" key="1">
    <citation type="journal article" date="2015" name="Nature">
        <title>rRNA introns, odd ribosomes, and small enigmatic genomes across a large radiation of phyla.</title>
        <authorList>
            <person name="Brown C.T."/>
            <person name="Hug L.A."/>
            <person name="Thomas B.C."/>
            <person name="Sharon I."/>
            <person name="Castelle C.J."/>
            <person name="Singh A."/>
            <person name="Wilkins M.J."/>
            <person name="Williams K.H."/>
            <person name="Banfield J.F."/>
        </authorList>
    </citation>
    <scope>NUCLEOTIDE SEQUENCE [LARGE SCALE GENOMIC DNA]</scope>
</reference>
<dbReference type="EMBL" id="LCRA01000008">
    <property type="protein sequence ID" value="KKW27755.1"/>
    <property type="molecule type" value="Genomic_DNA"/>
</dbReference>
<comment type="caution">
    <text evidence="2">The sequence shown here is derived from an EMBL/GenBank/DDBJ whole genome shotgun (WGS) entry which is preliminary data.</text>
</comment>
<dbReference type="GO" id="GO:0017168">
    <property type="term" value="F:5-oxoprolinase (ATP-hydrolyzing) activity"/>
    <property type="evidence" value="ECO:0007669"/>
    <property type="project" value="TreeGrafter"/>
</dbReference>
<proteinExistence type="predicted"/>